<proteinExistence type="predicted"/>
<comment type="caution">
    <text evidence="2">The sequence shown here is derived from an EMBL/GenBank/DDBJ whole genome shotgun (WGS) entry which is preliminary data.</text>
</comment>
<keyword evidence="3" id="KW-1185">Reference proteome</keyword>
<accession>A0AA40EKI9</accession>
<evidence type="ECO:0000313" key="3">
    <source>
        <dbReference type="Proteomes" id="UP001172155"/>
    </source>
</evidence>
<name>A0AA40EKI9_9PEZI</name>
<sequence>MNLADWSLVGVRYRPSHSLVSEVPMVIRPTNDQHKRPAAGNPPTARPAACRDWQSKNGGQSGRQTCPPTNAGTTRSIWVEATGGTSCTTPRPPSPAFRDLPAQAERLPLDAGGIDGSSGWGRLIYTAGWPWT</sequence>
<evidence type="ECO:0000313" key="2">
    <source>
        <dbReference type="EMBL" id="KAK0741042.1"/>
    </source>
</evidence>
<protein>
    <submittedName>
        <fullName evidence="2">Uncharacterized protein</fullName>
    </submittedName>
</protein>
<organism evidence="2 3">
    <name type="scientific">Schizothecium vesticola</name>
    <dbReference type="NCBI Taxonomy" id="314040"/>
    <lineage>
        <taxon>Eukaryota</taxon>
        <taxon>Fungi</taxon>
        <taxon>Dikarya</taxon>
        <taxon>Ascomycota</taxon>
        <taxon>Pezizomycotina</taxon>
        <taxon>Sordariomycetes</taxon>
        <taxon>Sordariomycetidae</taxon>
        <taxon>Sordariales</taxon>
        <taxon>Schizotheciaceae</taxon>
        <taxon>Schizothecium</taxon>
    </lineage>
</organism>
<evidence type="ECO:0000256" key="1">
    <source>
        <dbReference type="SAM" id="MobiDB-lite"/>
    </source>
</evidence>
<dbReference type="AlphaFoldDB" id="A0AA40EKI9"/>
<feature type="compositionally biased region" description="Polar residues" evidence="1">
    <location>
        <begin position="55"/>
        <end position="76"/>
    </location>
</feature>
<gene>
    <name evidence="2" type="ORF">B0T18DRAFT_223373</name>
</gene>
<dbReference type="Proteomes" id="UP001172155">
    <property type="component" value="Unassembled WGS sequence"/>
</dbReference>
<dbReference type="EMBL" id="JAUKUD010000006">
    <property type="protein sequence ID" value="KAK0741042.1"/>
    <property type="molecule type" value="Genomic_DNA"/>
</dbReference>
<feature type="region of interest" description="Disordered" evidence="1">
    <location>
        <begin position="29"/>
        <end position="113"/>
    </location>
</feature>
<reference evidence="2" key="1">
    <citation type="submission" date="2023-06" db="EMBL/GenBank/DDBJ databases">
        <title>Genome-scale phylogeny and comparative genomics of the fungal order Sordariales.</title>
        <authorList>
            <consortium name="Lawrence Berkeley National Laboratory"/>
            <person name="Hensen N."/>
            <person name="Bonometti L."/>
            <person name="Westerberg I."/>
            <person name="Brannstrom I.O."/>
            <person name="Guillou S."/>
            <person name="Cros-Aarteil S."/>
            <person name="Calhoun S."/>
            <person name="Haridas S."/>
            <person name="Kuo A."/>
            <person name="Mondo S."/>
            <person name="Pangilinan J."/>
            <person name="Riley R."/>
            <person name="LaButti K."/>
            <person name="Andreopoulos B."/>
            <person name="Lipzen A."/>
            <person name="Chen C."/>
            <person name="Yanf M."/>
            <person name="Daum C."/>
            <person name="Ng V."/>
            <person name="Clum A."/>
            <person name="Steindorff A."/>
            <person name="Ohm R."/>
            <person name="Martin F."/>
            <person name="Silar P."/>
            <person name="Natvig D."/>
            <person name="Lalanne C."/>
            <person name="Gautier V."/>
            <person name="Ament-velasquez S.L."/>
            <person name="Kruys A."/>
            <person name="Hutchinson M.I."/>
            <person name="Powell A.J."/>
            <person name="Barry K."/>
            <person name="Miller A.N."/>
            <person name="Grigoriev I.V."/>
            <person name="Debuchy R."/>
            <person name="Gladieux P."/>
            <person name="Thoren M.H."/>
            <person name="Johannesson H."/>
        </authorList>
    </citation>
    <scope>NUCLEOTIDE SEQUENCE</scope>
    <source>
        <strain evidence="2">SMH3187-1</strain>
    </source>
</reference>